<gene>
    <name evidence="4" type="ORF">FIV46_08045</name>
</gene>
<accession>A0A501PKP6</accession>
<dbReference type="GO" id="GO:0006749">
    <property type="term" value="P:glutathione metabolic process"/>
    <property type="evidence" value="ECO:0007669"/>
    <property type="project" value="TreeGrafter"/>
</dbReference>
<comment type="caution">
    <text evidence="4">The sequence shown here is derived from an EMBL/GenBank/DDBJ whole genome shotgun (WGS) entry which is preliminary data.</text>
</comment>
<reference evidence="5" key="1">
    <citation type="submission" date="2019-06" db="EMBL/GenBank/DDBJ databases">
        <title>The complete genome of Emcibacter congregatus ZYLT.</title>
        <authorList>
            <person name="Zhao Z."/>
        </authorList>
    </citation>
    <scope>NUCLEOTIDE SEQUENCE [LARGE SCALE GENOMIC DNA]</scope>
    <source>
        <strain evidence="5">MCCC 1A06723</strain>
    </source>
</reference>
<dbReference type="Pfam" id="PF01968">
    <property type="entry name" value="Hydantoinase_A"/>
    <property type="match status" value="1"/>
</dbReference>
<dbReference type="InterPro" id="IPR008040">
    <property type="entry name" value="Hydant_A_N"/>
</dbReference>
<dbReference type="GO" id="GO:0005829">
    <property type="term" value="C:cytosol"/>
    <property type="evidence" value="ECO:0007669"/>
    <property type="project" value="TreeGrafter"/>
</dbReference>
<dbReference type="InterPro" id="IPR049517">
    <property type="entry name" value="ACX-like_C"/>
</dbReference>
<dbReference type="AlphaFoldDB" id="A0A501PKP6"/>
<dbReference type="InterPro" id="IPR045079">
    <property type="entry name" value="Oxoprolinase-like"/>
</dbReference>
<feature type="domain" description="Acetophenone carboxylase-like C-terminal" evidence="3">
    <location>
        <begin position="503"/>
        <end position="677"/>
    </location>
</feature>
<dbReference type="PANTHER" id="PTHR11365">
    <property type="entry name" value="5-OXOPROLINASE RELATED"/>
    <property type="match status" value="1"/>
</dbReference>
<organism evidence="4 5">
    <name type="scientific">Emcibacter nanhaiensis</name>
    <dbReference type="NCBI Taxonomy" id="1505037"/>
    <lineage>
        <taxon>Bacteria</taxon>
        <taxon>Pseudomonadati</taxon>
        <taxon>Pseudomonadota</taxon>
        <taxon>Alphaproteobacteria</taxon>
        <taxon>Emcibacterales</taxon>
        <taxon>Emcibacteraceae</taxon>
        <taxon>Emcibacter</taxon>
    </lineage>
</organism>
<keyword evidence="5" id="KW-1185">Reference proteome</keyword>
<dbReference type="InterPro" id="IPR002821">
    <property type="entry name" value="Hydantoinase_A"/>
</dbReference>
<dbReference type="EMBL" id="VFIY01000006">
    <property type="protein sequence ID" value="TPD60668.1"/>
    <property type="molecule type" value="Genomic_DNA"/>
</dbReference>
<dbReference type="Pfam" id="PF05378">
    <property type="entry name" value="Hydant_A_N"/>
    <property type="match status" value="1"/>
</dbReference>
<dbReference type="OrthoDB" id="9814788at2"/>
<dbReference type="PANTHER" id="PTHR11365:SF23">
    <property type="entry name" value="HYPOTHETICAL 5-OXOPROLINASE (EUROFUNG)-RELATED"/>
    <property type="match status" value="1"/>
</dbReference>
<dbReference type="Pfam" id="PF19278">
    <property type="entry name" value="Hydant_A_C"/>
    <property type="match status" value="1"/>
</dbReference>
<sequence length="684" mass="72781">MDLMGVLMGYTIDIDTGGTFTDGFLVRDGDARTVKVPTTPHDLTICFLECIAAGAKAYGVSTEDLLYDTDIIRFSNTIGTNSIIQRDGAKIGLIVSGGMEELAPTEDAEGKSPLVAPDMVLSLTEETDAAGNVVKAPRDGEILMAAQALIDRGARGLVVSFANSELNPANEQLVRKVIKREYPRDYLGSVSVFLSSDISTRAGKTERLNSAVLNAYIHSKLARLLYKAGEDLRQRHYRKTLFIGHNNASVARVAKTRAINTYNSGPAAGLLGAREIGALYGINNLISTDMGGTSFDIGYVKDGQASYALEPDVEGFPCNLPMMSILALGTGGGSIAHIEDGELKVGPQSAGALPGPACFNLGGSKPTVTDANLILGVLDPDFFLGGSMKLDVVKARDVIGRTIAEPLGISVEEAAWRIKQTVDRAMGAAISKVAENFDDGVEPVVVAYGGAGGLHACDIAAASSVRKIIMTPFSAVSSAYSSSLMDAGHLYYRRAGVTLSPDAAGETIDRAVEAMWQEAVKDMRGEGFDESELSTELQLFVRPAGGDRETMIAVEAGFYKDAAGFDDVITRAIQALQDDGISVDGDIELTTVALMAQAEVPHYRLPELPEIANDVEAAVKSKRQLYSGQSGDYVDCPIYDRDRLGRDAVIAGPGLVESEKTTILVPEGWKMTVDKFNNAILEEV</sequence>
<dbReference type="GO" id="GO:0017168">
    <property type="term" value="F:5-oxoprolinase (ATP-hydrolyzing) activity"/>
    <property type="evidence" value="ECO:0007669"/>
    <property type="project" value="TreeGrafter"/>
</dbReference>
<feature type="domain" description="Hydantoinase A/oxoprolinase" evidence="1">
    <location>
        <begin position="207"/>
        <end position="484"/>
    </location>
</feature>
<evidence type="ECO:0000259" key="3">
    <source>
        <dbReference type="Pfam" id="PF19278"/>
    </source>
</evidence>
<dbReference type="Proteomes" id="UP000319148">
    <property type="component" value="Unassembled WGS sequence"/>
</dbReference>
<evidence type="ECO:0000259" key="2">
    <source>
        <dbReference type="Pfam" id="PF05378"/>
    </source>
</evidence>
<proteinExistence type="predicted"/>
<protein>
    <submittedName>
        <fullName evidence="4">Hydantoinase/oxoprolinase family protein</fullName>
    </submittedName>
</protein>
<feature type="domain" description="Hydantoinase/oxoprolinase N-terminal" evidence="2">
    <location>
        <begin position="12"/>
        <end position="181"/>
    </location>
</feature>
<evidence type="ECO:0000313" key="5">
    <source>
        <dbReference type="Proteomes" id="UP000319148"/>
    </source>
</evidence>
<evidence type="ECO:0000313" key="4">
    <source>
        <dbReference type="EMBL" id="TPD60668.1"/>
    </source>
</evidence>
<name>A0A501PKP6_9PROT</name>
<evidence type="ECO:0000259" key="1">
    <source>
        <dbReference type="Pfam" id="PF01968"/>
    </source>
</evidence>